<keyword evidence="2" id="KW-1133">Transmembrane helix</keyword>
<organism evidence="4 5">
    <name type="scientific">Zizania palustris</name>
    <name type="common">Northern wild rice</name>
    <dbReference type="NCBI Taxonomy" id="103762"/>
    <lineage>
        <taxon>Eukaryota</taxon>
        <taxon>Viridiplantae</taxon>
        <taxon>Streptophyta</taxon>
        <taxon>Embryophyta</taxon>
        <taxon>Tracheophyta</taxon>
        <taxon>Spermatophyta</taxon>
        <taxon>Magnoliopsida</taxon>
        <taxon>Liliopsida</taxon>
        <taxon>Poales</taxon>
        <taxon>Poaceae</taxon>
        <taxon>BOP clade</taxon>
        <taxon>Oryzoideae</taxon>
        <taxon>Oryzeae</taxon>
        <taxon>Zizaniinae</taxon>
        <taxon>Zizania</taxon>
    </lineage>
</organism>
<accession>A0A8J5VYF5</accession>
<reference evidence="4" key="1">
    <citation type="journal article" date="2021" name="bioRxiv">
        <title>Whole Genome Assembly and Annotation of Northern Wild Rice, Zizania palustris L., Supports a Whole Genome Duplication in the Zizania Genus.</title>
        <authorList>
            <person name="Haas M."/>
            <person name="Kono T."/>
            <person name="Macchietto M."/>
            <person name="Millas R."/>
            <person name="McGilp L."/>
            <person name="Shao M."/>
            <person name="Duquette J."/>
            <person name="Hirsch C.N."/>
            <person name="Kimball J."/>
        </authorList>
    </citation>
    <scope>NUCLEOTIDE SEQUENCE</scope>
    <source>
        <tissue evidence="4">Fresh leaf tissue</tissue>
    </source>
</reference>
<proteinExistence type="predicted"/>
<name>A0A8J5VYF5_ZIZPA</name>
<sequence>MCCLVAVLDCPSEIQARCHSFWWIHTALHFAGASCFLLVMMTDKGKKTETKRAIKCGFRLRLRLRLPRRRGEASAASSSSSAADPSETPGGAD</sequence>
<dbReference type="AlphaFoldDB" id="A0A8J5VYF5"/>
<keyword evidence="2" id="KW-0812">Transmembrane</keyword>
<keyword evidence="5" id="KW-1185">Reference proteome</keyword>
<comment type="caution">
    <text evidence="4">The sequence shown here is derived from an EMBL/GenBank/DDBJ whole genome shotgun (WGS) entry which is preliminary data.</text>
</comment>
<feature type="region of interest" description="Disordered" evidence="1">
    <location>
        <begin position="68"/>
        <end position="93"/>
    </location>
</feature>
<evidence type="ECO:0000313" key="4">
    <source>
        <dbReference type="EMBL" id="KAG8078766.1"/>
    </source>
</evidence>
<dbReference type="EMBL" id="JAAALK010000282">
    <property type="protein sequence ID" value="KAG8078758.1"/>
    <property type="molecule type" value="Genomic_DNA"/>
</dbReference>
<gene>
    <name evidence="4" type="ORF">GUJ93_ZPchr0007g3306</name>
    <name evidence="3" type="ORF">GUJ93_ZPchr0007g4676</name>
</gene>
<dbReference type="Proteomes" id="UP000729402">
    <property type="component" value="Unassembled WGS sequence"/>
</dbReference>
<evidence type="ECO:0000256" key="2">
    <source>
        <dbReference type="SAM" id="Phobius"/>
    </source>
</evidence>
<feature type="compositionally biased region" description="Low complexity" evidence="1">
    <location>
        <begin position="73"/>
        <end position="83"/>
    </location>
</feature>
<protein>
    <submittedName>
        <fullName evidence="4">Uncharacterized protein</fullName>
    </submittedName>
</protein>
<evidence type="ECO:0000256" key="1">
    <source>
        <dbReference type="SAM" id="MobiDB-lite"/>
    </source>
</evidence>
<feature type="transmembrane region" description="Helical" evidence="2">
    <location>
        <begin position="21"/>
        <end position="42"/>
    </location>
</feature>
<reference evidence="4" key="2">
    <citation type="submission" date="2021-02" db="EMBL/GenBank/DDBJ databases">
        <authorList>
            <person name="Kimball J.A."/>
            <person name="Haas M.W."/>
            <person name="Macchietto M."/>
            <person name="Kono T."/>
            <person name="Duquette J."/>
            <person name="Shao M."/>
        </authorList>
    </citation>
    <scope>NUCLEOTIDE SEQUENCE</scope>
    <source>
        <tissue evidence="4">Fresh leaf tissue</tissue>
    </source>
</reference>
<evidence type="ECO:0000313" key="5">
    <source>
        <dbReference type="Proteomes" id="UP000729402"/>
    </source>
</evidence>
<keyword evidence="2" id="KW-0472">Membrane</keyword>
<evidence type="ECO:0000313" key="3">
    <source>
        <dbReference type="EMBL" id="KAG8078758.1"/>
    </source>
</evidence>
<dbReference type="EMBL" id="JAAALK010000282">
    <property type="protein sequence ID" value="KAG8078766.1"/>
    <property type="molecule type" value="Genomic_DNA"/>
</dbReference>